<name>A0A150PNE4_SORCE</name>
<gene>
    <name evidence="1" type="ORF">BE04_49510</name>
</gene>
<sequence>MTVSPEHAGAGGPGTVVGETLLGAAEGTRDLGFGVARSLVLNALMFGMYGGYELGGAIWQGYEQDGIFGTLSAVNPLYHIGLGAAGTALAIDGGDYREAGAGGPRLWFSPRQPSSGWGEGWGRSRRSRLLPRQLHGQHRKHTPSRSRLSYLLRILNSVEAVIFRLPLMRSPQRSRQIQRWQSWFRHPLDGASLLRTGSGSTRRSNKLAGEPGCFSSCPKRSMRQVHHSGDFCTPSPVVAGVIPSGPSQQALRQPRRILPCSASFTPMVLAMKIHPWKAFLISMTSLPPRTANMETSPLSMMTLGGACRLIEMDD</sequence>
<organism evidence="1 2">
    <name type="scientific">Sorangium cellulosum</name>
    <name type="common">Polyangium cellulosum</name>
    <dbReference type="NCBI Taxonomy" id="56"/>
    <lineage>
        <taxon>Bacteria</taxon>
        <taxon>Pseudomonadati</taxon>
        <taxon>Myxococcota</taxon>
        <taxon>Polyangia</taxon>
        <taxon>Polyangiales</taxon>
        <taxon>Polyangiaceae</taxon>
        <taxon>Sorangium</taxon>
    </lineage>
</organism>
<proteinExistence type="predicted"/>
<dbReference type="Proteomes" id="UP000075604">
    <property type="component" value="Unassembled WGS sequence"/>
</dbReference>
<evidence type="ECO:0000313" key="1">
    <source>
        <dbReference type="EMBL" id="KYF57261.1"/>
    </source>
</evidence>
<dbReference type="EMBL" id="JELX01001897">
    <property type="protein sequence ID" value="KYF57261.1"/>
    <property type="molecule type" value="Genomic_DNA"/>
</dbReference>
<evidence type="ECO:0000313" key="2">
    <source>
        <dbReference type="Proteomes" id="UP000075604"/>
    </source>
</evidence>
<accession>A0A150PNE4</accession>
<protein>
    <submittedName>
        <fullName evidence="1">Uncharacterized protein</fullName>
    </submittedName>
</protein>
<comment type="caution">
    <text evidence="1">The sequence shown here is derived from an EMBL/GenBank/DDBJ whole genome shotgun (WGS) entry which is preliminary data.</text>
</comment>
<dbReference type="AlphaFoldDB" id="A0A150PNE4"/>
<reference evidence="1 2" key="1">
    <citation type="submission" date="2014-02" db="EMBL/GenBank/DDBJ databases">
        <title>The small core and large imbalanced accessory genome model reveals a collaborative survival strategy of Sorangium cellulosum strains in nature.</title>
        <authorList>
            <person name="Han K."/>
            <person name="Peng R."/>
            <person name="Blom J."/>
            <person name="Li Y.-Z."/>
        </authorList>
    </citation>
    <scope>NUCLEOTIDE SEQUENCE [LARGE SCALE GENOMIC DNA]</scope>
    <source>
        <strain evidence="1 2">So0157-18</strain>
    </source>
</reference>